<proteinExistence type="predicted"/>
<accession>A0A556CB66</accession>
<evidence type="ECO:0000313" key="3">
    <source>
        <dbReference type="Proteomes" id="UP000316406"/>
    </source>
</evidence>
<keyword evidence="1" id="KW-1133">Transmembrane helix</keyword>
<keyword evidence="1" id="KW-0472">Membrane</keyword>
<feature type="transmembrane region" description="Helical" evidence="1">
    <location>
        <begin position="70"/>
        <end position="94"/>
    </location>
</feature>
<reference evidence="2 3" key="1">
    <citation type="submission" date="2019-07" db="EMBL/GenBank/DDBJ databases">
        <title>Draft genome sequence of Brevibacterium aurantiacum XU54 isolated from Xinjiang China.</title>
        <authorList>
            <person name="Xu X."/>
        </authorList>
    </citation>
    <scope>NUCLEOTIDE SEQUENCE [LARGE SCALE GENOMIC DNA]</scope>
    <source>
        <strain evidence="2 3">XU54</strain>
    </source>
</reference>
<sequence>MKYGTQWRVERHWSRGDWSDVGNEAAVVDVQVRKSTLWQRHGAAVVLIATAAVATLGVVGWANLDLPGMLAVPGFVIIVGVPSAIMCVIFHVYIDPGEQNGDTWSVPQELWNVDSRILTEVADVGFLVESLQNRVFAFHRRRRDAGGLDDVETAQFRAISDQLEQAEFDLAVGIASEQFKIGVRV</sequence>
<keyword evidence="3" id="KW-1185">Reference proteome</keyword>
<keyword evidence="1" id="KW-0812">Transmembrane</keyword>
<feature type="transmembrane region" description="Helical" evidence="1">
    <location>
        <begin position="43"/>
        <end position="64"/>
    </location>
</feature>
<name>A0A556CB66_BREAU</name>
<gene>
    <name evidence="2" type="ORF">FO013_14930</name>
</gene>
<evidence type="ECO:0000256" key="1">
    <source>
        <dbReference type="SAM" id="Phobius"/>
    </source>
</evidence>
<dbReference type="AlphaFoldDB" id="A0A556CB66"/>
<evidence type="ECO:0000313" key="2">
    <source>
        <dbReference type="EMBL" id="TSI14640.1"/>
    </source>
</evidence>
<dbReference type="OrthoDB" id="4807465at2"/>
<comment type="caution">
    <text evidence="2">The sequence shown here is derived from an EMBL/GenBank/DDBJ whole genome shotgun (WGS) entry which is preliminary data.</text>
</comment>
<protein>
    <submittedName>
        <fullName evidence="2">Uncharacterized protein</fullName>
    </submittedName>
</protein>
<organism evidence="2 3">
    <name type="scientific">Brevibacterium aurantiacum</name>
    <dbReference type="NCBI Taxonomy" id="273384"/>
    <lineage>
        <taxon>Bacteria</taxon>
        <taxon>Bacillati</taxon>
        <taxon>Actinomycetota</taxon>
        <taxon>Actinomycetes</taxon>
        <taxon>Micrococcales</taxon>
        <taxon>Brevibacteriaceae</taxon>
        <taxon>Brevibacterium</taxon>
    </lineage>
</organism>
<dbReference type="Proteomes" id="UP000316406">
    <property type="component" value="Unassembled WGS sequence"/>
</dbReference>
<dbReference type="EMBL" id="VLTK01000008">
    <property type="protein sequence ID" value="TSI14640.1"/>
    <property type="molecule type" value="Genomic_DNA"/>
</dbReference>
<dbReference type="RefSeq" id="WP_143923346.1">
    <property type="nucleotide sequence ID" value="NZ_VLTK01000008.1"/>
</dbReference>